<dbReference type="InterPro" id="IPR014729">
    <property type="entry name" value="Rossmann-like_a/b/a_fold"/>
</dbReference>
<feature type="domain" description="UspA" evidence="2">
    <location>
        <begin position="148"/>
        <end position="282"/>
    </location>
</feature>
<dbReference type="SUPFAM" id="SSF52402">
    <property type="entry name" value="Adenine nucleotide alpha hydrolases-like"/>
    <property type="match status" value="2"/>
</dbReference>
<organism evidence="3 4">
    <name type="scientific">Desulfocurvibacter africanus subsp. africanus str. Walvis Bay</name>
    <dbReference type="NCBI Taxonomy" id="690850"/>
    <lineage>
        <taxon>Bacteria</taxon>
        <taxon>Pseudomonadati</taxon>
        <taxon>Thermodesulfobacteriota</taxon>
        <taxon>Desulfovibrionia</taxon>
        <taxon>Desulfovibrionales</taxon>
        <taxon>Desulfovibrionaceae</taxon>
        <taxon>Desulfocurvibacter</taxon>
    </lineage>
</organism>
<comment type="similarity">
    <text evidence="1">Belongs to the universal stress protein A family.</text>
</comment>
<dbReference type="EMBL" id="CP003221">
    <property type="protein sequence ID" value="EGJ50502.1"/>
    <property type="molecule type" value="Genomic_DNA"/>
</dbReference>
<dbReference type="PANTHER" id="PTHR46268">
    <property type="entry name" value="STRESS RESPONSE PROTEIN NHAX"/>
    <property type="match status" value="1"/>
</dbReference>
<evidence type="ECO:0000256" key="1">
    <source>
        <dbReference type="ARBA" id="ARBA00008791"/>
    </source>
</evidence>
<sequence>MIKRILIAVDGSETAHHALEQALALAKAEQAEVLVVSVVPAYQGDLRLMGSTEALKGMREPFAKALDKAMRAAKAAGVPCTGKLLEGEPYEAILSLAEAEQVDLVAIGKCGTGFHHLLPMGTVASRIIGLSTCDVLIVPDGVHLDTMRILLPFDGSAHARKASDKAMEIAARYGSELAILTAVDLPLEGFALDSSLMERFTAEARGLQAEVLRRSGEGGVRQTRALVREGHPRAEIVAAVREERVGLIIMGSHGRSGLKALLLGSVAQAVIASGVSPVLIAK</sequence>
<dbReference type="AlphaFoldDB" id="F3YWK9"/>
<evidence type="ECO:0000259" key="2">
    <source>
        <dbReference type="Pfam" id="PF00582"/>
    </source>
</evidence>
<dbReference type="STRING" id="690850.Desaf_2174"/>
<dbReference type="KEGG" id="daf:Desaf_2174"/>
<gene>
    <name evidence="3" type="ORF">Desaf_2174</name>
</gene>
<feature type="domain" description="UspA" evidence="2">
    <location>
        <begin position="1"/>
        <end position="139"/>
    </location>
</feature>
<dbReference type="eggNOG" id="COG0589">
    <property type="taxonomic scope" value="Bacteria"/>
</dbReference>
<evidence type="ECO:0000313" key="3">
    <source>
        <dbReference type="EMBL" id="EGJ50502.1"/>
    </source>
</evidence>
<keyword evidence="4" id="KW-1185">Reference proteome</keyword>
<dbReference type="InterPro" id="IPR006015">
    <property type="entry name" value="Universal_stress_UspA"/>
</dbReference>
<evidence type="ECO:0000313" key="4">
    <source>
        <dbReference type="Proteomes" id="UP000007844"/>
    </source>
</evidence>
<dbReference type="Proteomes" id="UP000007844">
    <property type="component" value="Chromosome"/>
</dbReference>
<dbReference type="PRINTS" id="PR01438">
    <property type="entry name" value="UNVRSLSTRESS"/>
</dbReference>
<proteinExistence type="inferred from homology"/>
<name>F3YWK9_DESAF</name>
<dbReference type="RefSeq" id="WP_014260243.1">
    <property type="nucleotide sequence ID" value="NC_016629.1"/>
</dbReference>
<dbReference type="PANTHER" id="PTHR46268:SF6">
    <property type="entry name" value="UNIVERSAL STRESS PROTEIN UP12"/>
    <property type="match status" value="1"/>
</dbReference>
<reference evidence="3 4" key="1">
    <citation type="journal article" date="2011" name="J. Bacteriol.">
        <title>Genome sequence of the mercury-methylating and pleomorphic Desulfovibrio africanus Strain Walvis Bay.</title>
        <authorList>
            <person name="Brown S.D."/>
            <person name="Wall J.D."/>
            <person name="Kucken A.M."/>
            <person name="Gilmour C.C."/>
            <person name="Podar M."/>
            <person name="Brandt C.C."/>
            <person name="Teshima H."/>
            <person name="Detter J.C."/>
            <person name="Han C.S."/>
            <person name="Land M.L."/>
            <person name="Lucas S."/>
            <person name="Han J."/>
            <person name="Pennacchio L."/>
            <person name="Nolan M."/>
            <person name="Pitluck S."/>
            <person name="Woyke T."/>
            <person name="Goodwin L."/>
            <person name="Palumbo A.V."/>
            <person name="Elias D.A."/>
        </authorList>
    </citation>
    <scope>NUCLEOTIDE SEQUENCE [LARGE SCALE GENOMIC DNA]</scope>
    <source>
        <strain evidence="3 4">Walvis Bay</strain>
    </source>
</reference>
<accession>F3YWK9</accession>
<dbReference type="Pfam" id="PF00582">
    <property type="entry name" value="Usp"/>
    <property type="match status" value="2"/>
</dbReference>
<dbReference type="Gene3D" id="3.40.50.620">
    <property type="entry name" value="HUPs"/>
    <property type="match status" value="2"/>
</dbReference>
<dbReference type="CDD" id="cd00293">
    <property type="entry name" value="USP-like"/>
    <property type="match status" value="2"/>
</dbReference>
<protein>
    <submittedName>
        <fullName evidence="3">UspA domain-containing protein</fullName>
    </submittedName>
</protein>
<dbReference type="HOGENOM" id="CLU_049301_2_1_7"/>
<dbReference type="InterPro" id="IPR006016">
    <property type="entry name" value="UspA"/>
</dbReference>